<name>A0A1L4D122_9BACT</name>
<evidence type="ECO:0000313" key="1">
    <source>
        <dbReference type="EMBL" id="APJ03880.1"/>
    </source>
</evidence>
<dbReference type="AlphaFoldDB" id="A0A1L4D122"/>
<dbReference type="EMBL" id="CP017834">
    <property type="protein sequence ID" value="APJ03880.1"/>
    <property type="molecule type" value="Genomic_DNA"/>
</dbReference>
<dbReference type="Proteomes" id="UP000184731">
    <property type="component" value="Chromosome"/>
</dbReference>
<evidence type="ECO:0000313" key="2">
    <source>
        <dbReference type="Proteomes" id="UP000184731"/>
    </source>
</evidence>
<gene>
    <name evidence="1" type="ORF">AXG55_08155</name>
</gene>
<sequence length="75" mass="8454">MGDYKCLLCKSEATITTNGKDELASIDCPNCGAYRATEKNIRYAMYNPLSDKELAKVSCEIQSDPDYLLKNTLYF</sequence>
<organism evidence="1 2">
    <name type="scientific">Silvanigrella aquatica</name>
    <dbReference type="NCBI Taxonomy" id="1915309"/>
    <lineage>
        <taxon>Bacteria</taxon>
        <taxon>Pseudomonadati</taxon>
        <taxon>Bdellovibrionota</taxon>
        <taxon>Oligoflexia</taxon>
        <taxon>Silvanigrellales</taxon>
        <taxon>Silvanigrellaceae</taxon>
        <taxon>Silvanigrella</taxon>
    </lineage>
</organism>
<keyword evidence="2" id="KW-1185">Reference proteome</keyword>
<reference evidence="1 2" key="1">
    <citation type="submission" date="2016-10" db="EMBL/GenBank/DDBJ databases">
        <title>Silvanigrella aquatica sp. nov., isolated from a freshwater lake located in the Black Forest, Germany, description of Silvanigrellaceae fam. nov., Silvanigrellales ord. nov., reclassification of the order Bdellovibrionales in the class Oligoflexia, reclassification of the families Bacteriovoracaceae and Halobacteriovoraceae in the new order Bacteriovoracales ord. nov., and reclassification of the family Pseudobacteriovoracaceae in the order Oligoflexiales.</title>
        <authorList>
            <person name="Hahn M.W."/>
            <person name="Schmidt J."/>
            <person name="Koll U."/>
            <person name="Rohde M."/>
            <person name="Verbag S."/>
            <person name="Pitt A."/>
            <person name="Nakai R."/>
            <person name="Naganuma T."/>
            <person name="Lang E."/>
        </authorList>
    </citation>
    <scope>NUCLEOTIDE SEQUENCE [LARGE SCALE GENOMIC DNA]</scope>
    <source>
        <strain evidence="1 2">MWH-Nonnen-W8red</strain>
    </source>
</reference>
<protein>
    <submittedName>
        <fullName evidence="1">Uncharacterized protein</fullName>
    </submittedName>
</protein>
<dbReference type="KEGG" id="saqi:AXG55_08155"/>
<proteinExistence type="predicted"/>
<accession>A0A1L4D122</accession>